<sequence length="271" mass="28811">MMNNIIGFIGCGNMAQAMITGIIQEGSYGPEQIYVSDPNSKALSEMRTRCGIVPSQDNIPVAEVSDILFLAIKPQFYPEVIDQIKDFIKDDAIIVSIGAGETIATNESRFGHPVKLIRVMPNTPAMVGEGMAALSPNSQVTRDEVLEIKDIFESFGQAEIVPEALMDAVTAVSGSSPAYVFMFIEALADGAVAQGMPRQKAYKFAAQAVAGSAKMVLETGKHPGELKDMVCSPAGTTIDAVAALEASGFRSAIIQAVDVCARKSKDMASKR</sequence>
<dbReference type="GO" id="GO:0004735">
    <property type="term" value="F:pyrroline-5-carboxylate reductase activity"/>
    <property type="evidence" value="ECO:0007669"/>
    <property type="project" value="UniProtKB-UniRule"/>
</dbReference>
<feature type="domain" description="Pyrroline-5-carboxylate reductase dimerisation" evidence="14">
    <location>
        <begin position="163"/>
        <end position="267"/>
    </location>
</feature>
<feature type="binding site" evidence="11">
    <location>
        <position position="58"/>
    </location>
    <ligand>
        <name>NADPH</name>
        <dbReference type="ChEBI" id="CHEBI:57783"/>
    </ligand>
</feature>
<feature type="binding site" evidence="11">
    <location>
        <begin position="9"/>
        <end position="14"/>
    </location>
    <ligand>
        <name>NADP(+)</name>
        <dbReference type="ChEBI" id="CHEBI:58349"/>
    </ligand>
</feature>
<feature type="domain" description="Pyrroline-5-carboxylate reductase catalytic N-terminal" evidence="13">
    <location>
        <begin position="6"/>
        <end position="100"/>
    </location>
</feature>
<dbReference type="Pfam" id="PF03807">
    <property type="entry name" value="F420_oxidored"/>
    <property type="match status" value="1"/>
</dbReference>
<keyword evidence="3 9" id="KW-0963">Cytoplasm</keyword>
<proteinExistence type="inferred from homology"/>
<dbReference type="Gene3D" id="3.40.50.720">
    <property type="entry name" value="NAD(P)-binding Rossmann-like Domain"/>
    <property type="match status" value="1"/>
</dbReference>
<name>A0A1H3BZ17_EUBBA</name>
<evidence type="ECO:0000256" key="9">
    <source>
        <dbReference type="HAMAP-Rule" id="MF_01925"/>
    </source>
</evidence>
<organism evidence="15 16">
    <name type="scientific">Eubacterium barkeri</name>
    <name type="common">Clostridium barkeri</name>
    <dbReference type="NCBI Taxonomy" id="1528"/>
    <lineage>
        <taxon>Bacteria</taxon>
        <taxon>Bacillati</taxon>
        <taxon>Bacillota</taxon>
        <taxon>Clostridia</taxon>
        <taxon>Eubacteriales</taxon>
        <taxon>Eubacteriaceae</taxon>
        <taxon>Eubacterium</taxon>
    </lineage>
</organism>
<dbReference type="FunFam" id="3.40.50.720:FF:000190">
    <property type="entry name" value="Pyrroline-5-carboxylate reductase"/>
    <property type="match status" value="1"/>
</dbReference>
<evidence type="ECO:0000256" key="10">
    <source>
        <dbReference type="NCBIfam" id="TIGR00112"/>
    </source>
</evidence>
<dbReference type="SUPFAM" id="SSF51735">
    <property type="entry name" value="NAD(P)-binding Rossmann-fold domains"/>
    <property type="match status" value="1"/>
</dbReference>
<evidence type="ECO:0000256" key="1">
    <source>
        <dbReference type="ARBA" id="ARBA00004496"/>
    </source>
</evidence>
<dbReference type="UniPathway" id="UPA00098">
    <property type="reaction ID" value="UER00361"/>
</dbReference>
<evidence type="ECO:0000256" key="12">
    <source>
        <dbReference type="RuleBase" id="RU003903"/>
    </source>
</evidence>
<dbReference type="PANTHER" id="PTHR11645">
    <property type="entry name" value="PYRROLINE-5-CARBOXYLATE REDUCTASE"/>
    <property type="match status" value="1"/>
</dbReference>
<evidence type="ECO:0000259" key="14">
    <source>
        <dbReference type="Pfam" id="PF14748"/>
    </source>
</evidence>
<dbReference type="InterPro" id="IPR029036">
    <property type="entry name" value="P5CR_dimer"/>
</dbReference>
<dbReference type="STRING" id="1528.SAMN04488579_102264"/>
<dbReference type="Proteomes" id="UP000199652">
    <property type="component" value="Unassembled WGS sequence"/>
</dbReference>
<comment type="catalytic activity">
    <reaction evidence="9 12">
        <text>L-proline + NADP(+) = (S)-1-pyrroline-5-carboxylate + NADPH + 2 H(+)</text>
        <dbReference type="Rhea" id="RHEA:14109"/>
        <dbReference type="ChEBI" id="CHEBI:15378"/>
        <dbReference type="ChEBI" id="CHEBI:17388"/>
        <dbReference type="ChEBI" id="CHEBI:57783"/>
        <dbReference type="ChEBI" id="CHEBI:58349"/>
        <dbReference type="ChEBI" id="CHEBI:60039"/>
        <dbReference type="EC" id="1.5.1.2"/>
    </reaction>
</comment>
<dbReference type="InterPro" id="IPR000304">
    <property type="entry name" value="Pyrroline-COOH_reductase"/>
</dbReference>
<gene>
    <name evidence="9" type="primary">proC</name>
    <name evidence="15" type="ORF">SAMN04488579_102264</name>
</gene>
<dbReference type="InterPro" id="IPR053790">
    <property type="entry name" value="P5CR-like_CS"/>
</dbReference>
<dbReference type="FunFam" id="1.10.3730.10:FF:000001">
    <property type="entry name" value="Pyrroline-5-carboxylate reductase"/>
    <property type="match status" value="1"/>
</dbReference>
<dbReference type="PROSITE" id="PS00521">
    <property type="entry name" value="P5CR"/>
    <property type="match status" value="1"/>
</dbReference>
<evidence type="ECO:0000256" key="6">
    <source>
        <dbReference type="ARBA" id="ARBA00022857"/>
    </source>
</evidence>
<dbReference type="NCBIfam" id="TIGR00112">
    <property type="entry name" value="proC"/>
    <property type="match status" value="1"/>
</dbReference>
<evidence type="ECO:0000256" key="2">
    <source>
        <dbReference type="ARBA" id="ARBA00005525"/>
    </source>
</evidence>
<comment type="subcellular location">
    <subcellularLocation>
        <location evidence="1 9">Cytoplasm</location>
    </subcellularLocation>
</comment>
<reference evidence="16" key="1">
    <citation type="submission" date="2016-10" db="EMBL/GenBank/DDBJ databases">
        <authorList>
            <person name="Varghese N."/>
            <person name="Submissions S."/>
        </authorList>
    </citation>
    <scope>NUCLEOTIDE SEQUENCE [LARGE SCALE GENOMIC DNA]</scope>
    <source>
        <strain evidence="16">VPI 5359</strain>
    </source>
</reference>
<dbReference type="GO" id="GO:0005737">
    <property type="term" value="C:cytoplasm"/>
    <property type="evidence" value="ECO:0007669"/>
    <property type="project" value="UniProtKB-SubCell"/>
</dbReference>
<comment type="function">
    <text evidence="8 9">Catalyzes the reduction of 1-pyrroline-5-carboxylate (PCA) to L-proline.</text>
</comment>
<protein>
    <recommendedName>
        <fullName evidence="9 10">Pyrroline-5-carboxylate reductase</fullName>
        <shortName evidence="9">P5C reductase</shortName>
        <shortName evidence="9">P5CR</shortName>
        <ecNumber evidence="9 10">1.5.1.2</ecNumber>
    </recommendedName>
    <alternativeName>
        <fullName evidence="9">PCA reductase</fullName>
    </alternativeName>
</protein>
<keyword evidence="4 9" id="KW-0028">Amino-acid biosynthesis</keyword>
<accession>A0A1H3BZ17</accession>
<keyword evidence="5 9" id="KW-0641">Proline biosynthesis</keyword>
<keyword evidence="6 9" id="KW-0521">NADP</keyword>
<dbReference type="EC" id="1.5.1.2" evidence="9 10"/>
<keyword evidence="16" id="KW-1185">Reference proteome</keyword>
<comment type="similarity">
    <text evidence="2 9 12">Belongs to the pyrroline-5-carboxylate reductase family.</text>
</comment>
<evidence type="ECO:0000256" key="3">
    <source>
        <dbReference type="ARBA" id="ARBA00022490"/>
    </source>
</evidence>
<comment type="catalytic activity">
    <reaction evidence="9">
        <text>L-proline + NAD(+) = (S)-1-pyrroline-5-carboxylate + NADH + 2 H(+)</text>
        <dbReference type="Rhea" id="RHEA:14105"/>
        <dbReference type="ChEBI" id="CHEBI:15378"/>
        <dbReference type="ChEBI" id="CHEBI:17388"/>
        <dbReference type="ChEBI" id="CHEBI:57540"/>
        <dbReference type="ChEBI" id="CHEBI:57945"/>
        <dbReference type="ChEBI" id="CHEBI:60039"/>
        <dbReference type="EC" id="1.5.1.2"/>
    </reaction>
</comment>
<evidence type="ECO:0000256" key="8">
    <source>
        <dbReference type="ARBA" id="ARBA00058118"/>
    </source>
</evidence>
<dbReference type="Pfam" id="PF14748">
    <property type="entry name" value="P5CR_dimer"/>
    <property type="match status" value="1"/>
</dbReference>
<dbReference type="InterPro" id="IPR008927">
    <property type="entry name" value="6-PGluconate_DH-like_C_sf"/>
</dbReference>
<dbReference type="InterPro" id="IPR028939">
    <property type="entry name" value="P5C_Rdtase_cat_N"/>
</dbReference>
<dbReference type="PIRSF" id="PIRSF000193">
    <property type="entry name" value="Pyrrol-5-carb_rd"/>
    <property type="match status" value="1"/>
</dbReference>
<keyword evidence="7 9" id="KW-0560">Oxidoreductase</keyword>
<feature type="binding site" evidence="11">
    <location>
        <begin position="71"/>
        <end position="74"/>
    </location>
    <ligand>
        <name>NADP(+)</name>
        <dbReference type="ChEBI" id="CHEBI:58349"/>
    </ligand>
</feature>
<dbReference type="InterPro" id="IPR036291">
    <property type="entry name" value="NAD(P)-bd_dom_sf"/>
</dbReference>
<dbReference type="AlphaFoldDB" id="A0A1H3BZ17"/>
<dbReference type="GO" id="GO:0055129">
    <property type="term" value="P:L-proline biosynthetic process"/>
    <property type="evidence" value="ECO:0007669"/>
    <property type="project" value="UniProtKB-UniRule"/>
</dbReference>
<evidence type="ECO:0000256" key="5">
    <source>
        <dbReference type="ARBA" id="ARBA00022650"/>
    </source>
</evidence>
<comment type="pathway">
    <text evidence="9 12">Amino-acid biosynthesis; L-proline biosynthesis; L-proline from L-glutamate 5-semialdehyde: step 1/1.</text>
</comment>
<dbReference type="EMBL" id="FNOU01000002">
    <property type="protein sequence ID" value="SDX47031.1"/>
    <property type="molecule type" value="Genomic_DNA"/>
</dbReference>
<dbReference type="SUPFAM" id="SSF48179">
    <property type="entry name" value="6-phosphogluconate dehydrogenase C-terminal domain-like"/>
    <property type="match status" value="1"/>
</dbReference>
<evidence type="ECO:0000256" key="11">
    <source>
        <dbReference type="PIRSR" id="PIRSR000193-1"/>
    </source>
</evidence>
<evidence type="ECO:0000313" key="15">
    <source>
        <dbReference type="EMBL" id="SDX47031.1"/>
    </source>
</evidence>
<dbReference type="HAMAP" id="MF_01925">
    <property type="entry name" value="P5C_reductase"/>
    <property type="match status" value="1"/>
</dbReference>
<dbReference type="Gene3D" id="1.10.3730.10">
    <property type="entry name" value="ProC C-terminal domain-like"/>
    <property type="match status" value="1"/>
</dbReference>
<evidence type="ECO:0000259" key="13">
    <source>
        <dbReference type="Pfam" id="PF03807"/>
    </source>
</evidence>
<evidence type="ECO:0000256" key="7">
    <source>
        <dbReference type="ARBA" id="ARBA00023002"/>
    </source>
</evidence>
<dbReference type="PANTHER" id="PTHR11645:SF0">
    <property type="entry name" value="PYRROLINE-5-CARBOXYLATE REDUCTASE 3"/>
    <property type="match status" value="1"/>
</dbReference>
<evidence type="ECO:0000256" key="4">
    <source>
        <dbReference type="ARBA" id="ARBA00022605"/>
    </source>
</evidence>
<evidence type="ECO:0000313" key="16">
    <source>
        <dbReference type="Proteomes" id="UP000199652"/>
    </source>
</evidence>